<dbReference type="EMBL" id="MN033161">
    <property type="protein sequence ID" value="QDH87145.1"/>
    <property type="molecule type" value="Genomic_RNA"/>
</dbReference>
<dbReference type="GO" id="GO:0046872">
    <property type="term" value="F:metal ion binding"/>
    <property type="evidence" value="ECO:0007669"/>
    <property type="project" value="UniProtKB-KW"/>
</dbReference>
<dbReference type="GO" id="GO:0039694">
    <property type="term" value="P:viral RNA genome replication"/>
    <property type="evidence" value="ECO:0007669"/>
    <property type="project" value="InterPro"/>
</dbReference>
<comment type="catalytic activity">
    <reaction evidence="8">
        <text>RNA(n) + a ribonucleoside 5'-triphosphate = RNA(n+1) + diphosphate</text>
        <dbReference type="Rhea" id="RHEA:21248"/>
        <dbReference type="Rhea" id="RHEA-COMP:14527"/>
        <dbReference type="Rhea" id="RHEA-COMP:17342"/>
        <dbReference type="ChEBI" id="CHEBI:33019"/>
        <dbReference type="ChEBI" id="CHEBI:61557"/>
        <dbReference type="ChEBI" id="CHEBI:140395"/>
        <dbReference type="EC" id="2.7.7.48"/>
    </reaction>
</comment>
<sequence length="633" mass="71092">MKSLMSLWSSVAEESAARCSTSATADINTVRRRFEHEGLSFLTITLPDFGKSLQKGIDLRQVGIHPSFTNGRGCLPLFLGGFISRVFDRDTGVLLDEPCIDAIIAIRQLTLMFGKIELPCTQVREAQAMQNYVECEQDVRSLDMDLTQEDLDDFRRMSSVLFRGIFTQMDRDVYYGEMLPKHGPGSVADGLTSNGKYRMRTWTSRLDGVFPSYEYLIPNYHFTDELDQVDILEPGAEMPVKVISVPKTLKAPRIIAMEPSWMMFTQQALLRCFSSAFSRDNLLQRLIGFDNQTPNQEMARQGSADGRTATLDLSDASDRVSNQLVREMVSQWPHLHRAIDATRSRRADVPGHGVIRLSKYASMGSALCFPVEAMVFTTLIFLGIERSLNTTMTRKDIRSLSDLVRVYGDDLIVPVEHVHTIVQTLEHFGARVGLSKSFWTGKFRESCGKEYFNGFDVSIVKVRQALPSTIADVTGVISTVSLRNQLYIAGYEKSVDWLDRRLGRILKFYPIVAPTSPVLGRVSFSGYQTEKMHPRLHSPLVKGYVVKAKAPIDEIDGTAALHKCLLRLESGGRLRGLNSHVELVPCYRSGLAPRFQPRTPSSWVPPVGQDEKHLERSGRPKAVSIKLGWRSPF</sequence>
<feature type="binding site" evidence="9">
    <location>
        <position position="410"/>
    </location>
    <ligand>
        <name>Mg(2+)</name>
        <dbReference type="ChEBI" id="CHEBI:18420"/>
        <label>2</label>
    </ligand>
</feature>
<protein>
    <recommendedName>
        <fullName evidence="1">RNA-directed RNA polymerase</fullName>
        <ecNumber evidence="1">2.7.7.48</ecNumber>
    </recommendedName>
    <alternativeName>
        <fullName evidence="7">RNA replicase beta chain</fullName>
    </alternativeName>
</protein>
<gene>
    <name evidence="12" type="ORF">H2Bulk35175e2950_000001</name>
</gene>
<organism evidence="12">
    <name type="scientific">Leviviridae sp</name>
    <dbReference type="NCBI Taxonomy" id="2027243"/>
    <lineage>
        <taxon>Viruses</taxon>
        <taxon>Riboviria</taxon>
        <taxon>Orthornavirae</taxon>
        <taxon>Lenarviricota</taxon>
        <taxon>Leviviricetes</taxon>
        <taxon>Norzivirales</taxon>
        <taxon>Fiersviridae</taxon>
    </lineage>
</organism>
<dbReference type="Pfam" id="PF03431">
    <property type="entry name" value="RNA_replicase_B"/>
    <property type="match status" value="1"/>
</dbReference>
<evidence type="ECO:0000256" key="3">
    <source>
        <dbReference type="ARBA" id="ARBA00022679"/>
    </source>
</evidence>
<evidence type="ECO:0000256" key="8">
    <source>
        <dbReference type="ARBA" id="ARBA00048744"/>
    </source>
</evidence>
<keyword evidence="2 12" id="KW-0696">RNA-directed RNA polymerase</keyword>
<dbReference type="EC" id="2.7.7.48" evidence="1"/>
<reference evidence="12" key="1">
    <citation type="submission" date="2019-05" db="EMBL/GenBank/DDBJ databases">
        <title>Metatranscriptomic reconstruction reveals RNA viruses with the potential to shape carbon cycling in soil.</title>
        <authorList>
            <person name="Starr E.P."/>
            <person name="Nuccio E."/>
            <person name="Pett-Ridge J."/>
            <person name="Banfield J.F."/>
            <person name="Firestone M.K."/>
        </authorList>
    </citation>
    <scope>NUCLEOTIDE SEQUENCE</scope>
    <source>
        <strain evidence="12">H2_Bulk_35_scaffold_175_e_2950</strain>
    </source>
</reference>
<feature type="region of interest" description="Disordered" evidence="10">
    <location>
        <begin position="598"/>
        <end position="617"/>
    </location>
</feature>
<evidence type="ECO:0000256" key="4">
    <source>
        <dbReference type="ARBA" id="ARBA00022695"/>
    </source>
</evidence>
<keyword evidence="9" id="KW-0479">Metal-binding</keyword>
<feature type="binding site" evidence="9">
    <location>
        <position position="312"/>
    </location>
    <ligand>
        <name>Mg(2+)</name>
        <dbReference type="ChEBI" id="CHEBI:18420"/>
        <label>2</label>
    </ligand>
</feature>
<proteinExistence type="predicted"/>
<accession>A0A514D0K5</accession>
<evidence type="ECO:0000256" key="9">
    <source>
        <dbReference type="PIRSR" id="PIRSR605093-1"/>
    </source>
</evidence>
<name>A0A514D0K5_9VIRU</name>
<comment type="cofactor">
    <cofactor evidence="9">
        <name>Mg(2+)</name>
        <dbReference type="ChEBI" id="CHEBI:18420"/>
    </cofactor>
    <text evidence="9">Binds 2 Mg(2+) per subunit.</text>
</comment>
<dbReference type="GO" id="GO:0000166">
    <property type="term" value="F:nucleotide binding"/>
    <property type="evidence" value="ECO:0007669"/>
    <property type="project" value="UniProtKB-KW"/>
</dbReference>
<keyword evidence="5" id="KW-0547">Nucleotide-binding</keyword>
<keyword evidence="4" id="KW-0548">Nucleotidyltransferase</keyword>
<dbReference type="PROSITE" id="PS50522">
    <property type="entry name" value="RDRP_PHAGE"/>
    <property type="match status" value="1"/>
</dbReference>
<evidence type="ECO:0000256" key="10">
    <source>
        <dbReference type="SAM" id="MobiDB-lite"/>
    </source>
</evidence>
<evidence type="ECO:0000256" key="5">
    <source>
        <dbReference type="ARBA" id="ARBA00022741"/>
    </source>
</evidence>
<evidence type="ECO:0000313" key="12">
    <source>
        <dbReference type="EMBL" id="QDH87145.1"/>
    </source>
</evidence>
<keyword evidence="6" id="KW-0693">Viral RNA replication</keyword>
<feature type="domain" description="RdRp catalytic" evidence="11">
    <location>
        <begin position="297"/>
        <end position="441"/>
    </location>
</feature>
<evidence type="ECO:0000256" key="1">
    <source>
        <dbReference type="ARBA" id="ARBA00012494"/>
    </source>
</evidence>
<evidence type="ECO:0000259" key="11">
    <source>
        <dbReference type="PROSITE" id="PS50522"/>
    </source>
</evidence>
<evidence type="ECO:0000256" key="6">
    <source>
        <dbReference type="ARBA" id="ARBA00022953"/>
    </source>
</evidence>
<keyword evidence="9" id="KW-0460">Magnesium</keyword>
<feature type="binding site" evidence="9">
    <location>
        <position position="409"/>
    </location>
    <ligand>
        <name>Mg(2+)</name>
        <dbReference type="ChEBI" id="CHEBI:18420"/>
        <label>2</label>
    </ligand>
</feature>
<dbReference type="InterPro" id="IPR005093">
    <property type="entry name" value="RNArep_beta"/>
</dbReference>
<evidence type="ECO:0000256" key="2">
    <source>
        <dbReference type="ARBA" id="ARBA00022484"/>
    </source>
</evidence>
<evidence type="ECO:0000256" key="7">
    <source>
        <dbReference type="ARBA" id="ARBA00030248"/>
    </source>
</evidence>
<keyword evidence="3" id="KW-0808">Transferase</keyword>
<dbReference type="InterPro" id="IPR007096">
    <property type="entry name" value="RNA-dir_Rpol_cat_phage"/>
</dbReference>
<dbReference type="GO" id="GO:0003968">
    <property type="term" value="F:RNA-directed RNA polymerase activity"/>
    <property type="evidence" value="ECO:0007669"/>
    <property type="project" value="UniProtKB-KW"/>
</dbReference>